<keyword evidence="4" id="KW-1185">Reference proteome</keyword>
<feature type="region of interest" description="Disordered" evidence="2">
    <location>
        <begin position="1"/>
        <end position="32"/>
    </location>
</feature>
<accession>A0ABR2H6A5</accession>
<comment type="caution">
    <text evidence="3">The sequence shown here is derived from an EMBL/GenBank/DDBJ whole genome shotgun (WGS) entry which is preliminary data.</text>
</comment>
<organism evidence="3 4">
    <name type="scientific">Tritrichomonas musculus</name>
    <dbReference type="NCBI Taxonomy" id="1915356"/>
    <lineage>
        <taxon>Eukaryota</taxon>
        <taxon>Metamonada</taxon>
        <taxon>Parabasalia</taxon>
        <taxon>Tritrichomonadida</taxon>
        <taxon>Tritrichomonadidae</taxon>
        <taxon>Tritrichomonas</taxon>
    </lineage>
</organism>
<dbReference type="Proteomes" id="UP001470230">
    <property type="component" value="Unassembled WGS sequence"/>
</dbReference>
<evidence type="ECO:0000313" key="4">
    <source>
        <dbReference type="Proteomes" id="UP001470230"/>
    </source>
</evidence>
<protein>
    <submittedName>
        <fullName evidence="3">Uncharacterized protein</fullName>
    </submittedName>
</protein>
<keyword evidence="1" id="KW-0175">Coiled coil</keyword>
<evidence type="ECO:0000256" key="1">
    <source>
        <dbReference type="SAM" id="Coils"/>
    </source>
</evidence>
<name>A0ABR2H6A5_9EUKA</name>
<reference evidence="3 4" key="1">
    <citation type="submission" date="2024-04" db="EMBL/GenBank/DDBJ databases">
        <title>Tritrichomonas musculus Genome.</title>
        <authorList>
            <person name="Alves-Ferreira E."/>
            <person name="Grigg M."/>
            <person name="Lorenzi H."/>
            <person name="Galac M."/>
        </authorList>
    </citation>
    <scope>NUCLEOTIDE SEQUENCE [LARGE SCALE GENOMIC DNA]</scope>
    <source>
        <strain evidence="3 4">EAF2021</strain>
    </source>
</reference>
<dbReference type="PANTHER" id="PTHR47026:SF2">
    <property type="entry name" value="FLAGELLAR ASSOCIATED PROTEIN"/>
    <property type="match status" value="1"/>
</dbReference>
<feature type="compositionally biased region" description="Polar residues" evidence="2">
    <location>
        <begin position="12"/>
        <end position="23"/>
    </location>
</feature>
<dbReference type="PANTHER" id="PTHR47026">
    <property type="entry name" value="PIGMENTOSA GTPASE REGULATOR-LIKE PROTEIN, PUTATIVE-RELATED"/>
    <property type="match status" value="1"/>
</dbReference>
<proteinExistence type="predicted"/>
<dbReference type="EMBL" id="JAPFFF010000042">
    <property type="protein sequence ID" value="KAK8841112.1"/>
    <property type="molecule type" value="Genomic_DNA"/>
</dbReference>
<feature type="coiled-coil region" evidence="1">
    <location>
        <begin position="107"/>
        <end position="160"/>
    </location>
</feature>
<sequence>MTSKNSEEDLQSTDLPSQNNSAANGELELENKYKNEDYEEAIKQMLNKRKPPPKDMIEEIREYILKMTRISVQRQRYNSANRYEQSKNLLTQLTDPCSGYYQDKTKRETAFRQYEQTKKQLEEVTKQWHHTILNAKQVSKQRVESLKKTHEDEIEKFQKDWESPEYLAPFNKPSAELLKLRDVEKIYGLNKEFEKAKEAHRQAQKMEVIEVQQQREKAMNTMKSQFDQLLERQKKEIRVLIMKEQQIIDNLKVQMQKDQLPYKIKIAKYENEHKNKQRIKPIEEYIAEKPSRPLKSRENIHTEKTYQMLPIGSLNVRGYVRGKLKSQQKQEQQNSP</sequence>
<gene>
    <name evidence="3" type="ORF">M9Y10_027312</name>
</gene>
<evidence type="ECO:0000256" key="2">
    <source>
        <dbReference type="SAM" id="MobiDB-lite"/>
    </source>
</evidence>
<evidence type="ECO:0000313" key="3">
    <source>
        <dbReference type="EMBL" id="KAK8841112.1"/>
    </source>
</evidence>